<name>A0A4P9W9X6_9FUNG</name>
<keyword evidence="3" id="KW-1185">Reference proteome</keyword>
<feature type="compositionally biased region" description="Basic and acidic residues" evidence="1">
    <location>
        <begin position="12"/>
        <end position="21"/>
    </location>
</feature>
<evidence type="ECO:0000313" key="3">
    <source>
        <dbReference type="Proteomes" id="UP000269721"/>
    </source>
</evidence>
<feature type="region of interest" description="Disordered" evidence="1">
    <location>
        <begin position="1"/>
        <end position="108"/>
    </location>
</feature>
<dbReference type="Proteomes" id="UP000269721">
    <property type="component" value="Unassembled WGS sequence"/>
</dbReference>
<dbReference type="AlphaFoldDB" id="A0A4P9W9X6"/>
<reference evidence="3" key="1">
    <citation type="journal article" date="2018" name="Nat. Microbiol.">
        <title>Leveraging single-cell genomics to expand the fungal tree of life.</title>
        <authorList>
            <person name="Ahrendt S.R."/>
            <person name="Quandt C.A."/>
            <person name="Ciobanu D."/>
            <person name="Clum A."/>
            <person name="Salamov A."/>
            <person name="Andreopoulos B."/>
            <person name="Cheng J.F."/>
            <person name="Woyke T."/>
            <person name="Pelin A."/>
            <person name="Henrissat B."/>
            <person name="Reynolds N.K."/>
            <person name="Benny G.L."/>
            <person name="Smith M.E."/>
            <person name="James T.Y."/>
            <person name="Grigoriev I.V."/>
        </authorList>
    </citation>
    <scope>NUCLEOTIDE SEQUENCE [LARGE SCALE GENOMIC DNA]</scope>
</reference>
<feature type="region of interest" description="Disordered" evidence="1">
    <location>
        <begin position="133"/>
        <end position="152"/>
    </location>
</feature>
<accession>A0A4P9W9X6</accession>
<evidence type="ECO:0000313" key="2">
    <source>
        <dbReference type="EMBL" id="RKO89002.1"/>
    </source>
</evidence>
<feature type="compositionally biased region" description="Polar residues" evidence="1">
    <location>
        <begin position="1"/>
        <end position="11"/>
    </location>
</feature>
<proteinExistence type="predicted"/>
<organism evidence="2 3">
    <name type="scientific">Blyttiomyces helicus</name>
    <dbReference type="NCBI Taxonomy" id="388810"/>
    <lineage>
        <taxon>Eukaryota</taxon>
        <taxon>Fungi</taxon>
        <taxon>Fungi incertae sedis</taxon>
        <taxon>Chytridiomycota</taxon>
        <taxon>Chytridiomycota incertae sedis</taxon>
        <taxon>Chytridiomycetes</taxon>
        <taxon>Chytridiomycetes incertae sedis</taxon>
        <taxon>Blyttiomyces</taxon>
    </lineage>
</organism>
<protein>
    <submittedName>
        <fullName evidence="2">Uncharacterized protein</fullName>
    </submittedName>
</protein>
<evidence type="ECO:0000256" key="1">
    <source>
        <dbReference type="SAM" id="MobiDB-lite"/>
    </source>
</evidence>
<gene>
    <name evidence="2" type="ORF">BDK51DRAFT_46319</name>
</gene>
<sequence>MPSPTRPNLRTDSGHPAELPRLDWAVPLGERFDPQRAATATQSDGDASWDKWNYGGKRRKKSAQRPQTYRAKPLSDDLRAPQPTPRSFTPSPADSTPPLPRPAPLTRAPAPTHTLLLRLLSNPPPALVHANASAQVPPRMPRLHPRPADSHRVRRVRASYGAGCVLEGAAQGGGCGEVLAVCKVEGFGSVGEWGGGGGGRGCCWGC</sequence>
<dbReference type="EMBL" id="KZ996351">
    <property type="protein sequence ID" value="RKO89002.1"/>
    <property type="molecule type" value="Genomic_DNA"/>
</dbReference>